<comment type="caution">
    <text evidence="2">The sequence shown here is derived from an EMBL/GenBank/DDBJ whole genome shotgun (WGS) entry which is preliminary data.</text>
</comment>
<dbReference type="InterPro" id="IPR041667">
    <property type="entry name" value="Cupin_8"/>
</dbReference>
<dbReference type="InterPro" id="IPR003347">
    <property type="entry name" value="JmjC_dom"/>
</dbReference>
<feature type="domain" description="JmjC" evidence="1">
    <location>
        <begin position="114"/>
        <end position="280"/>
    </location>
</feature>
<dbReference type="Pfam" id="PF13621">
    <property type="entry name" value="Cupin_8"/>
    <property type="match status" value="1"/>
</dbReference>
<dbReference type="PANTHER" id="PTHR12461">
    <property type="entry name" value="HYPOXIA-INDUCIBLE FACTOR 1 ALPHA INHIBITOR-RELATED"/>
    <property type="match status" value="1"/>
</dbReference>
<protein>
    <submittedName>
        <fullName evidence="2">Cupin-like domain-containing protein</fullName>
    </submittedName>
</protein>
<sequence length="335" mass="37047">MKPARPMEERARPRDSEELAAIRAAGRPVVLSGLVADWPAVHAARQGDEAIVRYILASGVTRPVKAIAAPPAAQGRFFYNPQMTGLNFMQGQGRLDAFLADLLTESDEAEPHAMAVQAETISELLPGFHRENRLDLLPAVDPRIWIGNRIRVAPHFDNKENIACCVAGRRRFTLFPPDQTPNLYPGPLELTPAGTPVSMVDLAAPDLDAHPRFAEAWSHAEQATLEPGDAIYIPYCWWHGVESLEPVSILANYWWNDGQSQGNGSPYDALLHAILAYRHLPPEQREVWRQMLDYYVFEESGDPAAHLPDHAKGVLGPPGPDLFARIRSIIRSALG</sequence>
<gene>
    <name evidence="2" type="ORF">D2V07_08480</name>
</gene>
<dbReference type="RefSeq" id="WP_119586539.1">
    <property type="nucleotide sequence ID" value="NZ_CAWODQ010000022.1"/>
</dbReference>
<dbReference type="PANTHER" id="PTHR12461:SF105">
    <property type="entry name" value="HYPOXIA-INDUCIBLE FACTOR 1-ALPHA INHIBITOR"/>
    <property type="match status" value="1"/>
</dbReference>
<reference evidence="2 3" key="1">
    <citation type="submission" date="2018-08" db="EMBL/GenBank/DDBJ databases">
        <title>Erythrobacter zhengii sp.nov., a bacterium isolated from deep-sea sediment.</title>
        <authorList>
            <person name="Fang C."/>
            <person name="Wu Y.-H."/>
            <person name="Sun C."/>
            <person name="Wang H."/>
            <person name="Cheng H."/>
            <person name="Meng F.-X."/>
            <person name="Wang C.-S."/>
            <person name="Xu X.-W."/>
        </authorList>
    </citation>
    <scope>NUCLEOTIDE SEQUENCE [LARGE SCALE GENOMIC DNA]</scope>
    <source>
        <strain evidence="2 3">V18</strain>
    </source>
</reference>
<dbReference type="EMBL" id="QXFL01000003">
    <property type="protein sequence ID" value="RIV86722.1"/>
    <property type="molecule type" value="Genomic_DNA"/>
</dbReference>
<accession>A0A418NT95</accession>
<dbReference type="AlphaFoldDB" id="A0A418NT95"/>
<evidence type="ECO:0000313" key="2">
    <source>
        <dbReference type="EMBL" id="RIV86722.1"/>
    </source>
</evidence>
<dbReference type="OrthoDB" id="479699at2"/>
<dbReference type="InterPro" id="IPR014710">
    <property type="entry name" value="RmlC-like_jellyroll"/>
</dbReference>
<evidence type="ECO:0000259" key="1">
    <source>
        <dbReference type="PROSITE" id="PS51184"/>
    </source>
</evidence>
<organism evidence="2 3">
    <name type="scientific">Aurantiacibacter zhengii</name>
    <dbReference type="NCBI Taxonomy" id="2307003"/>
    <lineage>
        <taxon>Bacteria</taxon>
        <taxon>Pseudomonadati</taxon>
        <taxon>Pseudomonadota</taxon>
        <taxon>Alphaproteobacteria</taxon>
        <taxon>Sphingomonadales</taxon>
        <taxon>Erythrobacteraceae</taxon>
        <taxon>Aurantiacibacter</taxon>
    </lineage>
</organism>
<keyword evidence="3" id="KW-1185">Reference proteome</keyword>
<evidence type="ECO:0000313" key="3">
    <source>
        <dbReference type="Proteomes" id="UP000286576"/>
    </source>
</evidence>
<proteinExistence type="predicted"/>
<dbReference type="Proteomes" id="UP000286576">
    <property type="component" value="Unassembled WGS sequence"/>
</dbReference>
<name>A0A418NT95_9SPHN</name>
<dbReference type="Gene3D" id="2.60.120.10">
    <property type="entry name" value="Jelly Rolls"/>
    <property type="match status" value="1"/>
</dbReference>
<dbReference type="SUPFAM" id="SSF51197">
    <property type="entry name" value="Clavaminate synthase-like"/>
    <property type="match status" value="1"/>
</dbReference>
<dbReference type="SMART" id="SM00558">
    <property type="entry name" value="JmjC"/>
    <property type="match status" value="1"/>
</dbReference>
<dbReference type="PROSITE" id="PS51184">
    <property type="entry name" value="JMJC"/>
    <property type="match status" value="1"/>
</dbReference>